<organism evidence="2 3">
    <name type="scientific">Gynuella sunshinyii YC6258</name>
    <dbReference type="NCBI Taxonomy" id="1445510"/>
    <lineage>
        <taxon>Bacteria</taxon>
        <taxon>Pseudomonadati</taxon>
        <taxon>Pseudomonadota</taxon>
        <taxon>Gammaproteobacteria</taxon>
        <taxon>Oceanospirillales</taxon>
        <taxon>Saccharospirillaceae</taxon>
        <taxon>Gynuella</taxon>
    </lineage>
</organism>
<dbReference type="Proteomes" id="UP000032266">
    <property type="component" value="Chromosome"/>
</dbReference>
<dbReference type="PATRIC" id="fig|1445510.3.peg.4107"/>
<dbReference type="NCBIfam" id="NF003501">
    <property type="entry name" value="PRK05170.1-5"/>
    <property type="match status" value="1"/>
</dbReference>
<dbReference type="InterPro" id="IPR008228">
    <property type="entry name" value="UCP006173"/>
</dbReference>
<dbReference type="RefSeq" id="WP_044618243.1">
    <property type="nucleotide sequence ID" value="NZ_CP007142.1"/>
</dbReference>
<name>A0A0C5VPJ4_9GAMM</name>
<dbReference type="InterPro" id="IPR005358">
    <property type="entry name" value="Puta_zinc/iron-chelating_dom"/>
</dbReference>
<dbReference type="OrthoDB" id="9786855at2"/>
<proteinExistence type="inferred from homology"/>
<comment type="similarity">
    <text evidence="1">Belongs to the UPF0260 family.</text>
</comment>
<dbReference type="KEGG" id="gsn:YC6258_04135"/>
<accession>A0A0C5VPJ4</accession>
<dbReference type="Pfam" id="PF03692">
    <property type="entry name" value="CxxCxxCC"/>
    <property type="match status" value="1"/>
</dbReference>
<dbReference type="PIRSF" id="PIRSF006173">
    <property type="entry name" value="UCP006173"/>
    <property type="match status" value="1"/>
</dbReference>
<dbReference type="NCBIfam" id="NF003507">
    <property type="entry name" value="PRK05170.2-5"/>
    <property type="match status" value="1"/>
</dbReference>
<evidence type="ECO:0000256" key="1">
    <source>
        <dbReference type="HAMAP-Rule" id="MF_00676"/>
    </source>
</evidence>
<gene>
    <name evidence="2" type="ORF">YC6258_04135</name>
</gene>
<evidence type="ECO:0000313" key="3">
    <source>
        <dbReference type="Proteomes" id="UP000032266"/>
    </source>
</evidence>
<protein>
    <recommendedName>
        <fullName evidence="1">UPF0260 protein YC6258_04135</fullName>
    </recommendedName>
</protein>
<evidence type="ECO:0000313" key="2">
    <source>
        <dbReference type="EMBL" id="AJQ96171.1"/>
    </source>
</evidence>
<dbReference type="STRING" id="1445510.YC6258_04135"/>
<reference evidence="2 3" key="1">
    <citation type="submission" date="2014-01" db="EMBL/GenBank/DDBJ databases">
        <title>Full genme sequencing of cellulolytic bacterium Gynuella sunshinyii YC6258T gen. nov., sp. nov.</title>
        <authorList>
            <person name="Khan H."/>
            <person name="Chung E.J."/>
            <person name="Chung Y.R."/>
        </authorList>
    </citation>
    <scope>NUCLEOTIDE SEQUENCE [LARGE SCALE GENOMIC DNA]</scope>
    <source>
        <strain evidence="2 3">YC6258</strain>
    </source>
</reference>
<dbReference type="PANTHER" id="PTHR37421:SF1">
    <property type="entry name" value="UPF0260 PROTEIN YCGN"/>
    <property type="match status" value="1"/>
</dbReference>
<dbReference type="HOGENOM" id="CLU_109769_1_0_6"/>
<dbReference type="HAMAP" id="MF_00676">
    <property type="entry name" value="UPF0260"/>
    <property type="match status" value="1"/>
</dbReference>
<keyword evidence="3" id="KW-1185">Reference proteome</keyword>
<dbReference type="AlphaFoldDB" id="A0A0C5VPJ4"/>
<sequence length="149" mass="17582">MAAETSFWKTKTLAQMNQREWESLCDGCGRCCLQKLLDDETEEVFYTRVICRYLDKDRRCGCYETRHIKVPECVWLKPEDVEQFHWLPATCSYRLIAEGKELPDWHPLVSGRRDSLVDAGIAVTCQQLVKDDEVPEDDWQEHIIQWVEQ</sequence>
<dbReference type="EMBL" id="CP007142">
    <property type="protein sequence ID" value="AJQ96171.1"/>
    <property type="molecule type" value="Genomic_DNA"/>
</dbReference>
<dbReference type="PANTHER" id="PTHR37421">
    <property type="entry name" value="UPF0260 PROTEIN YCGN"/>
    <property type="match status" value="1"/>
</dbReference>